<gene>
    <name evidence="7" type="ORF">GHT09_002112</name>
    <name evidence="8" type="ORF">MONAX_5E004680</name>
</gene>
<feature type="transmembrane region" description="Helical" evidence="5">
    <location>
        <begin position="157"/>
        <end position="176"/>
    </location>
</feature>
<evidence type="ECO:0000313" key="9">
    <source>
        <dbReference type="Proteomes" id="UP000335636"/>
    </source>
</evidence>
<dbReference type="Proteomes" id="UP000335636">
    <property type="component" value="Unassembled WGS sequence"/>
</dbReference>
<dbReference type="InterPro" id="IPR013083">
    <property type="entry name" value="Znf_RING/FYVE/PHD"/>
</dbReference>
<dbReference type="GO" id="GO:0070585">
    <property type="term" value="P:protein localization to mitochondrion"/>
    <property type="evidence" value="ECO:0007669"/>
    <property type="project" value="TreeGrafter"/>
</dbReference>
<organism evidence="8 9">
    <name type="scientific">Marmota monax</name>
    <name type="common">Woodchuck</name>
    <dbReference type="NCBI Taxonomy" id="9995"/>
    <lineage>
        <taxon>Eukaryota</taxon>
        <taxon>Metazoa</taxon>
        <taxon>Chordata</taxon>
        <taxon>Craniata</taxon>
        <taxon>Vertebrata</taxon>
        <taxon>Euteleostomi</taxon>
        <taxon>Mammalia</taxon>
        <taxon>Eutheria</taxon>
        <taxon>Euarchontoglires</taxon>
        <taxon>Glires</taxon>
        <taxon>Rodentia</taxon>
        <taxon>Sciuromorpha</taxon>
        <taxon>Sciuridae</taxon>
        <taxon>Xerinae</taxon>
        <taxon>Marmotini</taxon>
        <taxon>Marmota</taxon>
    </lineage>
</organism>
<dbReference type="GO" id="GO:0070534">
    <property type="term" value="P:protein K63-linked ubiquitination"/>
    <property type="evidence" value="ECO:0007669"/>
    <property type="project" value="TreeGrafter"/>
</dbReference>
<dbReference type="PANTHER" id="PTHR22791">
    <property type="entry name" value="RING-TYPE DOMAIN-CONTAINING PROTEIN"/>
    <property type="match status" value="1"/>
</dbReference>
<evidence type="ECO:0000256" key="3">
    <source>
        <dbReference type="ARBA" id="ARBA00022833"/>
    </source>
</evidence>
<feature type="domain" description="RING-type" evidence="6">
    <location>
        <begin position="41"/>
        <end position="87"/>
    </location>
</feature>
<feature type="transmembrane region" description="Helical" evidence="5">
    <location>
        <begin position="182"/>
        <end position="201"/>
    </location>
</feature>
<keyword evidence="5" id="KW-0812">Transmembrane</keyword>
<dbReference type="GO" id="GO:0035519">
    <property type="term" value="P:protein K29-linked ubiquitination"/>
    <property type="evidence" value="ECO:0007669"/>
    <property type="project" value="TreeGrafter"/>
</dbReference>
<keyword evidence="1" id="KW-0479">Metal-binding</keyword>
<dbReference type="GO" id="GO:0043161">
    <property type="term" value="P:proteasome-mediated ubiquitin-dependent protein catabolic process"/>
    <property type="evidence" value="ECO:0007669"/>
    <property type="project" value="TreeGrafter"/>
</dbReference>
<dbReference type="InterPro" id="IPR001841">
    <property type="entry name" value="Znf_RING"/>
</dbReference>
<dbReference type="InterPro" id="IPR017907">
    <property type="entry name" value="Znf_RING_CS"/>
</dbReference>
<evidence type="ECO:0000256" key="5">
    <source>
        <dbReference type="SAM" id="Phobius"/>
    </source>
</evidence>
<dbReference type="Proteomes" id="UP000662637">
    <property type="component" value="Unassembled WGS sequence"/>
</dbReference>
<reference evidence="7" key="2">
    <citation type="submission" date="2020-08" db="EMBL/GenBank/DDBJ databases">
        <authorList>
            <person name="Shumante A."/>
            <person name="Zimin A.V."/>
            <person name="Puiu D."/>
            <person name="Salzberg S.L."/>
        </authorList>
    </citation>
    <scope>NUCLEOTIDE SEQUENCE</scope>
    <source>
        <strain evidence="7">WC2-LM</strain>
        <tissue evidence="7">Liver</tissue>
    </source>
</reference>
<dbReference type="GO" id="GO:0008270">
    <property type="term" value="F:zinc ion binding"/>
    <property type="evidence" value="ECO:0007669"/>
    <property type="project" value="UniProtKB-KW"/>
</dbReference>
<dbReference type="GO" id="GO:0051865">
    <property type="term" value="P:protein autoubiquitination"/>
    <property type="evidence" value="ECO:0007669"/>
    <property type="project" value="TreeGrafter"/>
</dbReference>
<keyword evidence="9" id="KW-1185">Reference proteome</keyword>
<accession>A0A5E4A0J4</accession>
<keyword evidence="3" id="KW-0862">Zinc</keyword>
<keyword evidence="5" id="KW-0472">Membrane</keyword>
<dbReference type="EMBL" id="WJEC01007840">
    <property type="protein sequence ID" value="KAF7466608.1"/>
    <property type="molecule type" value="Genomic_DNA"/>
</dbReference>
<keyword evidence="5" id="KW-1133">Transmembrane helix</keyword>
<dbReference type="Gene3D" id="3.30.40.10">
    <property type="entry name" value="Zinc/RING finger domain, C3HC4 (zinc finger)"/>
    <property type="match status" value="1"/>
</dbReference>
<reference evidence="8 9" key="1">
    <citation type="submission" date="2019-04" db="EMBL/GenBank/DDBJ databases">
        <authorList>
            <person name="Alioto T."/>
            <person name="Alioto T."/>
        </authorList>
    </citation>
    <scope>NUCLEOTIDE SEQUENCE [LARGE SCALE GENOMIC DNA]</scope>
</reference>
<dbReference type="PROSITE" id="PS00518">
    <property type="entry name" value="ZF_RING_1"/>
    <property type="match status" value="1"/>
</dbReference>
<name>A0A5E4A0J4_MARMO</name>
<evidence type="ECO:0000256" key="2">
    <source>
        <dbReference type="ARBA" id="ARBA00022771"/>
    </source>
</evidence>
<proteinExistence type="predicted"/>
<dbReference type="SUPFAM" id="SSF57850">
    <property type="entry name" value="RING/U-box"/>
    <property type="match status" value="1"/>
</dbReference>
<sequence>MSCMEAQQQPPPISAGATATATVTSGSTGCHRGSTEGDLECLVCREPYSCARCPKVLSCQHTFCAVCLKLLLCVQDDSWVVTCPLCRKPTTVPGGLICSLRDQETVVGRLAQPCLEVRLCPQGLAGATTSEAGHHPSLAGEDEQDAASANRVAARRLAVHLLLLVLLIILILPFIYPGVIRWVLAIIMALALLMSTLFCCYPHSQGSHWPCPRTLLCRERKHSQIASIA</sequence>
<evidence type="ECO:0000313" key="8">
    <source>
        <dbReference type="EMBL" id="VTJ50733.1"/>
    </source>
</evidence>
<dbReference type="InterPro" id="IPR051435">
    <property type="entry name" value="RING_finger_E3_ubiq-ligases"/>
</dbReference>
<protein>
    <recommendedName>
        <fullName evidence="6">RING-type domain-containing protein</fullName>
    </recommendedName>
</protein>
<dbReference type="EMBL" id="CABDUW010000001">
    <property type="protein sequence ID" value="VTJ50733.1"/>
    <property type="molecule type" value="Genomic_DNA"/>
</dbReference>
<dbReference type="GO" id="GO:0070059">
    <property type="term" value="P:intrinsic apoptotic signaling pathway in response to endoplasmic reticulum stress"/>
    <property type="evidence" value="ECO:0007669"/>
    <property type="project" value="TreeGrafter"/>
</dbReference>
<dbReference type="GO" id="GO:0005789">
    <property type="term" value="C:endoplasmic reticulum membrane"/>
    <property type="evidence" value="ECO:0007669"/>
    <property type="project" value="TreeGrafter"/>
</dbReference>
<dbReference type="GO" id="GO:0061630">
    <property type="term" value="F:ubiquitin protein ligase activity"/>
    <property type="evidence" value="ECO:0007669"/>
    <property type="project" value="TreeGrafter"/>
</dbReference>
<evidence type="ECO:0000256" key="1">
    <source>
        <dbReference type="ARBA" id="ARBA00022723"/>
    </source>
</evidence>
<keyword evidence="2 4" id="KW-0863">Zinc-finger</keyword>
<evidence type="ECO:0000256" key="4">
    <source>
        <dbReference type="PROSITE-ProRule" id="PRU00175"/>
    </source>
</evidence>
<dbReference type="AlphaFoldDB" id="A0A5E4A0J4"/>
<dbReference type="PANTHER" id="PTHR22791:SF28">
    <property type="entry name" value="E3 UBIQUITIN-PROTEIN LIGASE RNF186"/>
    <property type="match status" value="1"/>
</dbReference>
<evidence type="ECO:0000313" key="7">
    <source>
        <dbReference type="EMBL" id="KAF7466608.1"/>
    </source>
</evidence>
<dbReference type="PROSITE" id="PS50089">
    <property type="entry name" value="ZF_RING_2"/>
    <property type="match status" value="1"/>
</dbReference>
<evidence type="ECO:0000259" key="6">
    <source>
        <dbReference type="PROSITE" id="PS50089"/>
    </source>
</evidence>
<dbReference type="SMART" id="SM00184">
    <property type="entry name" value="RING"/>
    <property type="match status" value="1"/>
</dbReference>